<evidence type="ECO:0000256" key="3">
    <source>
        <dbReference type="ARBA" id="ARBA00023002"/>
    </source>
</evidence>
<dbReference type="InterPro" id="IPR018170">
    <property type="entry name" value="Aldo/ket_reductase_CS"/>
</dbReference>
<comment type="similarity">
    <text evidence="1">Belongs to the aldo/keto reductase family.</text>
</comment>
<evidence type="ECO:0000256" key="2">
    <source>
        <dbReference type="ARBA" id="ARBA00022857"/>
    </source>
</evidence>
<keyword evidence="9" id="KW-1185">Reference proteome</keyword>
<evidence type="ECO:0000313" key="8">
    <source>
        <dbReference type="EMBL" id="CAD2219915.1"/>
    </source>
</evidence>
<dbReference type="SUPFAM" id="SSF51430">
    <property type="entry name" value="NAD(P)-linked oxidoreductase"/>
    <property type="match status" value="1"/>
</dbReference>
<dbReference type="Pfam" id="PF00248">
    <property type="entry name" value="Aldo_ket_red"/>
    <property type="match status" value="1"/>
</dbReference>
<feature type="domain" description="NADP-dependent oxidoreductase" evidence="7">
    <location>
        <begin position="13"/>
        <end position="219"/>
    </location>
</feature>
<dbReference type="Gene3D" id="3.20.20.100">
    <property type="entry name" value="NADP-dependent oxidoreductase domain"/>
    <property type="match status" value="1"/>
</dbReference>
<reference evidence="8 9" key="1">
    <citation type="submission" date="2020-08" db="EMBL/GenBank/DDBJ databases">
        <authorList>
            <person name="Newling K."/>
            <person name="Davey J."/>
            <person name="Forrester S."/>
        </authorList>
    </citation>
    <scope>NUCLEOTIDE SEQUENCE [LARGE SCALE GENOMIC DNA]</scope>
    <source>
        <strain evidence="9">Crithidia deanei Carvalho (ATCC PRA-265)</strain>
    </source>
</reference>
<evidence type="ECO:0000256" key="6">
    <source>
        <dbReference type="PIRSR" id="PIRSR000097-3"/>
    </source>
</evidence>
<feature type="active site" description="Proton donor" evidence="4">
    <location>
        <position position="46"/>
    </location>
</feature>
<feature type="site" description="Lowers pKa of active site Tyr" evidence="6">
    <location>
        <position position="71"/>
    </location>
</feature>
<dbReference type="GO" id="GO:0016616">
    <property type="term" value="F:oxidoreductase activity, acting on the CH-OH group of donors, NAD or NADP as acceptor"/>
    <property type="evidence" value="ECO:0007669"/>
    <property type="project" value="UniProtKB-ARBA"/>
</dbReference>
<dbReference type="PROSITE" id="PS00798">
    <property type="entry name" value="ALDOKETO_REDUCTASE_1"/>
    <property type="match status" value="1"/>
</dbReference>
<dbReference type="PRINTS" id="PR00069">
    <property type="entry name" value="ALDKETRDTASE"/>
</dbReference>
<accession>A0A7G2CKI3</accession>
<dbReference type="PANTHER" id="PTHR43827">
    <property type="entry name" value="2,5-DIKETO-D-GLUCONIC ACID REDUCTASE"/>
    <property type="match status" value="1"/>
</dbReference>
<evidence type="ECO:0000256" key="1">
    <source>
        <dbReference type="ARBA" id="ARBA00007905"/>
    </source>
</evidence>
<dbReference type="CDD" id="cd19071">
    <property type="entry name" value="AKR_AKR1-5-like"/>
    <property type="match status" value="1"/>
</dbReference>
<dbReference type="OrthoDB" id="416253at2759"/>
<dbReference type="EMBL" id="LR877159">
    <property type="protein sequence ID" value="CAD2219915.1"/>
    <property type="molecule type" value="Genomic_DNA"/>
</dbReference>
<dbReference type="Proteomes" id="UP000515908">
    <property type="component" value="Chromosome 15"/>
</dbReference>
<dbReference type="PIRSF" id="PIRSF000097">
    <property type="entry name" value="AKR"/>
    <property type="match status" value="1"/>
</dbReference>
<gene>
    <name evidence="8" type="ORF">ADEAN_000742800</name>
</gene>
<dbReference type="PANTHER" id="PTHR43827:SF3">
    <property type="entry name" value="NADP-DEPENDENT OXIDOREDUCTASE DOMAIN-CONTAINING PROTEIN"/>
    <property type="match status" value="1"/>
</dbReference>
<keyword evidence="2" id="KW-0521">NADP</keyword>
<dbReference type="PROSITE" id="PS00062">
    <property type="entry name" value="ALDOKETO_REDUCTASE_2"/>
    <property type="match status" value="1"/>
</dbReference>
<dbReference type="AlphaFoldDB" id="A0A7G2CKI3"/>
<dbReference type="InterPro" id="IPR023210">
    <property type="entry name" value="NADP_OxRdtase_dom"/>
</dbReference>
<proteinExistence type="inferred from homology"/>
<evidence type="ECO:0000256" key="5">
    <source>
        <dbReference type="PIRSR" id="PIRSR000097-2"/>
    </source>
</evidence>
<sequence>MIPCVSPYKIPALGFGTYQLKGADAVQAVCTALQTGYRLIDTAAVYRNEKEVGEGIRASGVAREALFIVVKIAMKTMGSVQTIQEGILGSLANLQLDYADCVLLHWPGCGGKKPEEEAAHQAARRDCWRVLLQLQEEEKVRYMGVSNFLPRHFKEIDEVVAACGGGDTPVRGPILNQIELHPLCVQADVAAYCQPRRIQLQQYSPLGKSDPTLVQNKKLLEITQTHFSSPPLTVFDVLLMYGLAQGYSTLVRSAKEEHIRRNHAAAVLYFRSVDSVRHPAADKTADDEALLSAEQLDILSNLREHMNVTEDVHLCWYSSEVL</sequence>
<dbReference type="VEuPathDB" id="TriTrypDB:ADEAN_000742800"/>
<name>A0A7G2CKI3_9TRYP</name>
<feature type="binding site" evidence="5">
    <location>
        <position position="105"/>
    </location>
    <ligand>
        <name>substrate</name>
    </ligand>
</feature>
<organism evidence="8 9">
    <name type="scientific">Angomonas deanei</name>
    <dbReference type="NCBI Taxonomy" id="59799"/>
    <lineage>
        <taxon>Eukaryota</taxon>
        <taxon>Discoba</taxon>
        <taxon>Euglenozoa</taxon>
        <taxon>Kinetoplastea</taxon>
        <taxon>Metakinetoplastina</taxon>
        <taxon>Trypanosomatida</taxon>
        <taxon>Trypanosomatidae</taxon>
        <taxon>Strigomonadinae</taxon>
        <taxon>Angomonas</taxon>
    </lineage>
</organism>
<evidence type="ECO:0000256" key="4">
    <source>
        <dbReference type="PIRSR" id="PIRSR000097-1"/>
    </source>
</evidence>
<evidence type="ECO:0000313" key="9">
    <source>
        <dbReference type="Proteomes" id="UP000515908"/>
    </source>
</evidence>
<keyword evidence="3" id="KW-0560">Oxidoreductase</keyword>
<evidence type="ECO:0000259" key="7">
    <source>
        <dbReference type="Pfam" id="PF00248"/>
    </source>
</evidence>
<dbReference type="InterPro" id="IPR036812">
    <property type="entry name" value="NAD(P)_OxRdtase_dom_sf"/>
</dbReference>
<dbReference type="InterPro" id="IPR020471">
    <property type="entry name" value="AKR"/>
</dbReference>
<protein>
    <submittedName>
        <fullName evidence="8">Aldo/keto reductase family, putative</fullName>
    </submittedName>
</protein>